<feature type="coiled-coil region" evidence="3">
    <location>
        <begin position="429"/>
        <end position="475"/>
    </location>
</feature>
<dbReference type="InterPro" id="IPR050465">
    <property type="entry name" value="UPF0194_transport"/>
</dbReference>
<gene>
    <name evidence="5" type="ORF">GCM10023116_49600</name>
</gene>
<evidence type="ECO:0000256" key="1">
    <source>
        <dbReference type="ARBA" id="ARBA00004196"/>
    </source>
</evidence>
<comment type="subcellular location">
    <subcellularLocation>
        <location evidence="1">Cell envelope</location>
    </subcellularLocation>
</comment>
<keyword evidence="2 3" id="KW-0175">Coiled coil</keyword>
<proteinExistence type="predicted"/>
<dbReference type="Gene3D" id="2.40.50.100">
    <property type="match status" value="1"/>
</dbReference>
<dbReference type="PANTHER" id="PTHR32347">
    <property type="entry name" value="EFFLUX SYSTEM COMPONENT YKNX-RELATED"/>
    <property type="match status" value="1"/>
</dbReference>
<evidence type="ECO:0000256" key="2">
    <source>
        <dbReference type="ARBA" id="ARBA00023054"/>
    </source>
</evidence>
<dbReference type="Pfam" id="PF01590">
    <property type="entry name" value="GAF"/>
    <property type="match status" value="1"/>
</dbReference>
<evidence type="ECO:0000256" key="3">
    <source>
        <dbReference type="SAM" id="Coils"/>
    </source>
</evidence>
<dbReference type="Gene3D" id="3.30.450.40">
    <property type="match status" value="1"/>
</dbReference>
<organism evidence="5 6">
    <name type="scientific">Kistimonas scapharcae</name>
    <dbReference type="NCBI Taxonomy" id="1036133"/>
    <lineage>
        <taxon>Bacteria</taxon>
        <taxon>Pseudomonadati</taxon>
        <taxon>Pseudomonadota</taxon>
        <taxon>Gammaproteobacteria</taxon>
        <taxon>Oceanospirillales</taxon>
        <taxon>Endozoicomonadaceae</taxon>
        <taxon>Kistimonas</taxon>
    </lineage>
</organism>
<dbReference type="SUPFAM" id="SSF55781">
    <property type="entry name" value="GAF domain-like"/>
    <property type="match status" value="1"/>
</dbReference>
<keyword evidence="6" id="KW-1185">Reference proteome</keyword>
<accession>A0ABP8V9U9</accession>
<evidence type="ECO:0000259" key="4">
    <source>
        <dbReference type="SMART" id="SM00065"/>
    </source>
</evidence>
<comment type="caution">
    <text evidence="5">The sequence shown here is derived from an EMBL/GenBank/DDBJ whole genome shotgun (WGS) entry which is preliminary data.</text>
</comment>
<dbReference type="RefSeq" id="WP_345199287.1">
    <property type="nucleotide sequence ID" value="NZ_BAABFL010000479.1"/>
</dbReference>
<reference evidence="6" key="1">
    <citation type="journal article" date="2019" name="Int. J. Syst. Evol. Microbiol.">
        <title>The Global Catalogue of Microorganisms (GCM) 10K type strain sequencing project: providing services to taxonomists for standard genome sequencing and annotation.</title>
        <authorList>
            <consortium name="The Broad Institute Genomics Platform"/>
            <consortium name="The Broad Institute Genome Sequencing Center for Infectious Disease"/>
            <person name="Wu L."/>
            <person name="Ma J."/>
        </authorList>
    </citation>
    <scope>NUCLEOTIDE SEQUENCE [LARGE SCALE GENOMIC DNA]</scope>
    <source>
        <strain evidence="6">JCM 17805</strain>
    </source>
</reference>
<dbReference type="SMART" id="SM00065">
    <property type="entry name" value="GAF"/>
    <property type="match status" value="1"/>
</dbReference>
<sequence length="613" mass="67751">MQIIKNKQAGQSTDPQAGQPLSGLQGEAFYLQWLTRQCEQIAGIHAGLLAIKSPEHGIFQPVAIWPGVMPEIETVSELIEQVIEDQSPLVTHLNDSDDEPLLAIAHPVIVKTALMGVAVLILDGRSDSVIQAAMRQLQWGISWVELSLLRETLNTKQDEQQRLSTAVDLLTKVLAEPHFDAAAMRLVSELAVVMQCDLVSLGFVRDGSVTVCHLSHSAQFTKRMNLVRSIESAMDEAVDQGRIIALPVESTDGLIIIAHQALAKQHQGESILTVPLYHDGQCVGAITFQRAEDKPFSNHEAQYCESATALAATALEEKRLNDRPLWRKALESGKTQLHRLLGPGYLGRKLTAITSLSCILFLTFATGENRLSAEAALATVMQRVVVAPYDGYVRDATVRAGDEVKEGELLVALDDRDLQLEKLRWSSHQNKLSRQYQEATADYNRARVNIIAAQLDQARAQINLVESQIERSRQEAPFNGLVISGDLSQRLGGPVSKGEVLFEVSPLDAYRVDLKVPESRIADIALGQTGMLHLSALPGEPYEFVVDKITPKTLSEDGATWFIVEARLQDEAAQLRPGMEGIGKVELGEDKLVTIWTRDLLAWLRLKLWMWWA</sequence>
<evidence type="ECO:0000313" key="6">
    <source>
        <dbReference type="Proteomes" id="UP001500604"/>
    </source>
</evidence>
<dbReference type="EMBL" id="BAABFL010000479">
    <property type="protein sequence ID" value="GAA4652676.1"/>
    <property type="molecule type" value="Genomic_DNA"/>
</dbReference>
<name>A0ABP8V9U9_9GAMM</name>
<dbReference type="InterPro" id="IPR058792">
    <property type="entry name" value="Beta-barrel_RND_2"/>
</dbReference>
<dbReference type="SUPFAM" id="SSF111369">
    <property type="entry name" value="HlyD-like secretion proteins"/>
    <property type="match status" value="1"/>
</dbReference>
<dbReference type="Gene3D" id="2.40.30.170">
    <property type="match status" value="1"/>
</dbReference>
<feature type="domain" description="GAF" evidence="4">
    <location>
        <begin position="158"/>
        <end position="325"/>
    </location>
</feature>
<dbReference type="PANTHER" id="PTHR32347:SF23">
    <property type="entry name" value="BLL5650 PROTEIN"/>
    <property type="match status" value="1"/>
</dbReference>
<dbReference type="InterPro" id="IPR029016">
    <property type="entry name" value="GAF-like_dom_sf"/>
</dbReference>
<dbReference type="Proteomes" id="UP001500604">
    <property type="component" value="Unassembled WGS sequence"/>
</dbReference>
<dbReference type="Pfam" id="PF25954">
    <property type="entry name" value="Beta-barrel_RND_2"/>
    <property type="match status" value="1"/>
</dbReference>
<evidence type="ECO:0000313" key="5">
    <source>
        <dbReference type="EMBL" id="GAA4652676.1"/>
    </source>
</evidence>
<protein>
    <recommendedName>
        <fullName evidence="4">GAF domain-containing protein</fullName>
    </recommendedName>
</protein>
<dbReference type="InterPro" id="IPR003018">
    <property type="entry name" value="GAF"/>
</dbReference>